<organism evidence="2 3">
    <name type="scientific">Marinifilum caeruleilacunae</name>
    <dbReference type="NCBI Taxonomy" id="2499076"/>
    <lineage>
        <taxon>Bacteria</taxon>
        <taxon>Pseudomonadati</taxon>
        <taxon>Bacteroidota</taxon>
        <taxon>Bacteroidia</taxon>
        <taxon>Marinilabiliales</taxon>
        <taxon>Marinifilaceae</taxon>
    </lineage>
</organism>
<keyword evidence="1" id="KW-0472">Membrane</keyword>
<dbReference type="EMBL" id="RZNH01000004">
    <property type="protein sequence ID" value="NOU59021.1"/>
    <property type="molecule type" value="Genomic_DNA"/>
</dbReference>
<reference evidence="2 3" key="1">
    <citation type="submission" date="2018-12" db="EMBL/GenBank/DDBJ databases">
        <title>Marinifilum JC070 sp. nov., a marine bacterium isolated from Yongle Blue Hole in the South China Sea.</title>
        <authorList>
            <person name="Fu T."/>
        </authorList>
    </citation>
    <scope>NUCLEOTIDE SEQUENCE [LARGE SCALE GENOMIC DNA]</scope>
    <source>
        <strain evidence="2 3">JC070</strain>
    </source>
</reference>
<comment type="caution">
    <text evidence="2">The sequence shown here is derived from an EMBL/GenBank/DDBJ whole genome shotgun (WGS) entry which is preliminary data.</text>
</comment>
<proteinExistence type="predicted"/>
<protein>
    <submittedName>
        <fullName evidence="2">Uncharacterized protein</fullName>
    </submittedName>
</protein>
<feature type="transmembrane region" description="Helical" evidence="1">
    <location>
        <begin position="39"/>
        <end position="60"/>
    </location>
</feature>
<feature type="transmembrane region" description="Helical" evidence="1">
    <location>
        <begin position="12"/>
        <end position="32"/>
    </location>
</feature>
<evidence type="ECO:0000256" key="1">
    <source>
        <dbReference type="SAM" id="Phobius"/>
    </source>
</evidence>
<dbReference type="RefSeq" id="WP_171594296.1">
    <property type="nucleotide sequence ID" value="NZ_RZNH01000004.1"/>
</dbReference>
<sequence>MNQSLMQPNPSLSFLPLIIIMIPMIFIVNRLAKEKGKNVVLWTILACIPIVNMIILPYMVGTPSKIQEEKLDRILELLSKQEKE</sequence>
<dbReference type="Proteomes" id="UP000732105">
    <property type="component" value="Unassembled WGS sequence"/>
</dbReference>
<gene>
    <name evidence="2" type="ORF">ELS83_04255</name>
</gene>
<name>A0ABX1WSG4_9BACT</name>
<keyword evidence="1" id="KW-0812">Transmembrane</keyword>
<keyword evidence="1" id="KW-1133">Transmembrane helix</keyword>
<accession>A0ABX1WSG4</accession>
<keyword evidence="3" id="KW-1185">Reference proteome</keyword>
<evidence type="ECO:0000313" key="2">
    <source>
        <dbReference type="EMBL" id="NOU59021.1"/>
    </source>
</evidence>
<evidence type="ECO:0000313" key="3">
    <source>
        <dbReference type="Proteomes" id="UP000732105"/>
    </source>
</evidence>